<dbReference type="GeneID" id="61816400"/>
<evidence type="ECO:0000259" key="4">
    <source>
        <dbReference type="Pfam" id="PF00437"/>
    </source>
</evidence>
<dbReference type="Proteomes" id="UP000043316">
    <property type="component" value="Unassembled WGS sequence"/>
</dbReference>
<keyword evidence="2" id="KW-0547">Nucleotide-binding</keyword>
<name>A0A0H5M0C2_YERIN</name>
<organism evidence="5 6">
    <name type="scientific">Yersinia intermedia</name>
    <dbReference type="NCBI Taxonomy" id="631"/>
    <lineage>
        <taxon>Bacteria</taxon>
        <taxon>Pseudomonadati</taxon>
        <taxon>Pseudomonadota</taxon>
        <taxon>Gammaproteobacteria</taxon>
        <taxon>Enterobacterales</taxon>
        <taxon>Yersiniaceae</taxon>
        <taxon>Yersinia</taxon>
    </lineage>
</organism>
<sequence length="537" mass="59873">MKTQPPHTRDTSTANLQTWFNNVDTIVSVPGGKLELSDSQRRVALLFADGTLLIDLENQTNPQILLVRELARRKGIAITTIKPVAIEIIRQLYGEAEKQFGDPTTRTDQVTPMQRDWLMLLKEASERAVSDIHIYINSFEADIKFRAHGEMHNIRQVEAAYAHELVASAYNMADASDSTYRLYDYQAARISTTSTPLPKGLQAVRLQLNPMGNGGRYMIARLLYAENSWDRENQMSLDSMGLHPQQLRCLANMRLVPEGINIISGPTGSGKSTTLKLVLELLYRERRQMINILTIEDPPEYEIYGAAQLPVTNVDNEEERGMAYRKAITAALRSDPDVIMPGEARDREVINLVFTAAMTGHQVWTSLHANSAMSIFDRLRDQGVDRYKLTDPTLLCGLTAQRLIKKLCSSCSQPIDSNELTTLVQNLSGFADASDGYIEHIRQANPAGCSKCSGGYAGRTILAEAICPDQEFLTLMDAGDRGAALRHWQEHLGGITMMEHGWLHMINGDVAPRDVVDLLGPFRGLTPLRRTALINLK</sequence>
<dbReference type="PANTHER" id="PTHR30258">
    <property type="entry name" value="TYPE II SECRETION SYSTEM PROTEIN GSPE-RELATED"/>
    <property type="match status" value="1"/>
</dbReference>
<comment type="similarity">
    <text evidence="1">Belongs to the GSP E family.</text>
</comment>
<dbReference type="Gene3D" id="3.40.50.300">
    <property type="entry name" value="P-loop containing nucleotide triphosphate hydrolases"/>
    <property type="match status" value="1"/>
</dbReference>
<dbReference type="Pfam" id="PF00437">
    <property type="entry name" value="T2SSE"/>
    <property type="match status" value="1"/>
</dbReference>
<evidence type="ECO:0000313" key="6">
    <source>
        <dbReference type="Proteomes" id="UP000043316"/>
    </source>
</evidence>
<gene>
    <name evidence="5" type="primary">gspE_3</name>
    <name evidence="5" type="ORF">ERS008476_03546</name>
</gene>
<evidence type="ECO:0000256" key="2">
    <source>
        <dbReference type="ARBA" id="ARBA00022741"/>
    </source>
</evidence>
<reference evidence="6" key="1">
    <citation type="submission" date="2015-03" db="EMBL/GenBank/DDBJ databases">
        <authorList>
            <consortium name="Pathogen Informatics"/>
        </authorList>
    </citation>
    <scope>NUCLEOTIDE SEQUENCE [LARGE SCALE GENOMIC DNA]</scope>
    <source>
        <strain evidence="6">R148</strain>
    </source>
</reference>
<dbReference type="RefSeq" id="WP_019211746.1">
    <property type="nucleotide sequence ID" value="NZ_CWJI01000014.1"/>
</dbReference>
<evidence type="ECO:0000313" key="5">
    <source>
        <dbReference type="EMBL" id="CRY56502.1"/>
    </source>
</evidence>
<dbReference type="SUPFAM" id="SSF52540">
    <property type="entry name" value="P-loop containing nucleoside triphosphate hydrolases"/>
    <property type="match status" value="1"/>
</dbReference>
<dbReference type="Gene3D" id="3.30.450.90">
    <property type="match status" value="1"/>
</dbReference>
<evidence type="ECO:0000256" key="3">
    <source>
        <dbReference type="ARBA" id="ARBA00022840"/>
    </source>
</evidence>
<dbReference type="PANTHER" id="PTHR30258:SF1">
    <property type="entry name" value="PROTEIN TRANSPORT PROTEIN HOFB HOMOLOG"/>
    <property type="match status" value="1"/>
</dbReference>
<proteinExistence type="inferred from homology"/>
<dbReference type="InterPro" id="IPR027417">
    <property type="entry name" value="P-loop_NTPase"/>
</dbReference>
<protein>
    <submittedName>
        <fullName evidence="5">Type IV pilus biosynthesis protein PilQ</fullName>
    </submittedName>
</protein>
<feature type="domain" description="Bacterial type II secretion system protein E" evidence="4">
    <location>
        <begin position="111"/>
        <end position="508"/>
    </location>
</feature>
<evidence type="ECO:0000256" key="1">
    <source>
        <dbReference type="ARBA" id="ARBA00006611"/>
    </source>
</evidence>
<dbReference type="GO" id="GO:0005524">
    <property type="term" value="F:ATP binding"/>
    <property type="evidence" value="ECO:0007669"/>
    <property type="project" value="UniProtKB-KW"/>
</dbReference>
<dbReference type="InterPro" id="IPR001482">
    <property type="entry name" value="T2SS/T4SS_dom"/>
</dbReference>
<dbReference type="GO" id="GO:0016887">
    <property type="term" value="F:ATP hydrolysis activity"/>
    <property type="evidence" value="ECO:0007669"/>
    <property type="project" value="TreeGrafter"/>
</dbReference>
<accession>A0A0H5M0C2</accession>
<dbReference type="GO" id="GO:0005886">
    <property type="term" value="C:plasma membrane"/>
    <property type="evidence" value="ECO:0007669"/>
    <property type="project" value="TreeGrafter"/>
</dbReference>
<dbReference type="EMBL" id="CWJI01000014">
    <property type="protein sequence ID" value="CRY56502.1"/>
    <property type="molecule type" value="Genomic_DNA"/>
</dbReference>
<keyword evidence="3" id="KW-0067">ATP-binding</keyword>
<dbReference type="AlphaFoldDB" id="A0A0H5M0C2"/>